<evidence type="ECO:0000313" key="3">
    <source>
        <dbReference type="Proteomes" id="UP001345219"/>
    </source>
</evidence>
<evidence type="ECO:0000313" key="2">
    <source>
        <dbReference type="EMBL" id="KAK4746734.1"/>
    </source>
</evidence>
<gene>
    <name evidence="2" type="ORF">SAY87_025771</name>
</gene>
<feature type="region of interest" description="Disordered" evidence="1">
    <location>
        <begin position="121"/>
        <end position="153"/>
    </location>
</feature>
<sequence length="153" mass="16313">METCHVAVHLSGYTLQVKGRMALISDIVLAIHGVQIAVILDGISFDKYLKVKPAVEESSADVSHVGQEVFRRGNAIHGVVSVSYKKMMVRSVMEHSVVEGGCGGLKALGLINTNQVPGSLSFEKKGRSGSHRSSNSVEDEGSHDSCGIRGVRP</sequence>
<organism evidence="2 3">
    <name type="scientific">Trapa incisa</name>
    <dbReference type="NCBI Taxonomy" id="236973"/>
    <lineage>
        <taxon>Eukaryota</taxon>
        <taxon>Viridiplantae</taxon>
        <taxon>Streptophyta</taxon>
        <taxon>Embryophyta</taxon>
        <taxon>Tracheophyta</taxon>
        <taxon>Spermatophyta</taxon>
        <taxon>Magnoliopsida</taxon>
        <taxon>eudicotyledons</taxon>
        <taxon>Gunneridae</taxon>
        <taxon>Pentapetalae</taxon>
        <taxon>rosids</taxon>
        <taxon>malvids</taxon>
        <taxon>Myrtales</taxon>
        <taxon>Lythraceae</taxon>
        <taxon>Trapa</taxon>
    </lineage>
</organism>
<keyword evidence="3" id="KW-1185">Reference proteome</keyword>
<reference evidence="2 3" key="1">
    <citation type="journal article" date="2023" name="Hortic Res">
        <title>Pangenome of water caltrop reveals structural variations and asymmetric subgenome divergence after allopolyploidization.</title>
        <authorList>
            <person name="Zhang X."/>
            <person name="Chen Y."/>
            <person name="Wang L."/>
            <person name="Yuan Y."/>
            <person name="Fang M."/>
            <person name="Shi L."/>
            <person name="Lu R."/>
            <person name="Comes H.P."/>
            <person name="Ma Y."/>
            <person name="Chen Y."/>
            <person name="Huang G."/>
            <person name="Zhou Y."/>
            <person name="Zheng Z."/>
            <person name="Qiu Y."/>
        </authorList>
    </citation>
    <scope>NUCLEOTIDE SEQUENCE [LARGE SCALE GENOMIC DNA]</scope>
    <source>
        <tissue evidence="2">Roots</tissue>
    </source>
</reference>
<dbReference type="AlphaFoldDB" id="A0AAN7GR11"/>
<evidence type="ECO:0000256" key="1">
    <source>
        <dbReference type="SAM" id="MobiDB-lite"/>
    </source>
</evidence>
<dbReference type="Proteomes" id="UP001345219">
    <property type="component" value="Chromosome 20"/>
</dbReference>
<proteinExistence type="predicted"/>
<protein>
    <submittedName>
        <fullName evidence="2">Uncharacterized protein</fullName>
    </submittedName>
</protein>
<accession>A0AAN7GR11</accession>
<name>A0AAN7GR11_9MYRT</name>
<comment type="caution">
    <text evidence="2">The sequence shown here is derived from an EMBL/GenBank/DDBJ whole genome shotgun (WGS) entry which is preliminary data.</text>
</comment>
<dbReference type="EMBL" id="JAXIOK010000020">
    <property type="protein sequence ID" value="KAK4746734.1"/>
    <property type="molecule type" value="Genomic_DNA"/>
</dbReference>